<evidence type="ECO:0000259" key="8">
    <source>
        <dbReference type="Pfam" id="PF00884"/>
    </source>
</evidence>
<dbReference type="InterPro" id="IPR017850">
    <property type="entry name" value="Alkaline_phosphatase_core_sf"/>
</dbReference>
<gene>
    <name evidence="9" type="ORF">IB211_00013c</name>
</gene>
<evidence type="ECO:0000313" key="9">
    <source>
        <dbReference type="EMBL" id="ALP92409.1"/>
    </source>
</evidence>
<sequence>MVNIMKKIALFQPCPPSHWPVWKKLLFWFWNIGLVFCSFLGIGGLSLLFAAVVNRKAMILSYFQHPLIAFLNLAPVLLLGLMLYFLLGRAGLSYGITAVIVLGLTIASWFKLQFRNDPLMFEDLLLLKEAGNMAGKYQLFLTKTMAAALLLVVLGWAALHFCARWRPRGRLRYLGFTLALVLCFPLSALIQSDDIYNNRTENYALINRWSATQVYTSKGFVYPFLYSVKSASDAPPDGYDEKRAQSILSAYEDADIPEEQKVSVLSIMLESYDDFTKYGVPELDPKVYEDYHALEAESVTGNLITNIFAGGTVDSERCFLTGFSRLGSFRSLSNSYPWYFRSQGYTVTGAHPCYAWFYNRENINRNLGFEDYKFVENYFSPMTGGDVGYDDLFFPELIQLWEANKALGKPVFTYDLTYQGHGPYSDDTLWWEDGYDYVLGGDYTDAERNILNNYFGSIYNTNQNLKAFFDYFRGESEPVVIVVFGDHNPWLGDGNAVYEAMGLDLDFSTEEGFYNYYSTRYLIWANDAAKEALDRDFTGQGPTISPNFLMNEVFRQCGWDGNAFMQATQQVMDQVPVINTPTGLYVEGGRLTAALTPEGQALVDDYHMLQYYWRRHFAYDSVS</sequence>
<evidence type="ECO:0000256" key="3">
    <source>
        <dbReference type="ARBA" id="ARBA00022475"/>
    </source>
</evidence>
<dbReference type="eggNOG" id="COG1368">
    <property type="taxonomic scope" value="Bacteria"/>
</dbReference>
<comment type="subcellular location">
    <subcellularLocation>
        <location evidence="1">Cell membrane</location>
        <topology evidence="1">Multi-pass membrane protein</topology>
    </subcellularLocation>
</comment>
<organism evidence="9 10">
    <name type="scientific">Intestinimonas butyriciproducens</name>
    <dbReference type="NCBI Taxonomy" id="1297617"/>
    <lineage>
        <taxon>Bacteria</taxon>
        <taxon>Bacillati</taxon>
        <taxon>Bacillota</taxon>
        <taxon>Clostridia</taxon>
        <taxon>Eubacteriales</taxon>
        <taxon>Intestinimonas</taxon>
    </lineage>
</organism>
<keyword evidence="6 7" id="KW-0472">Membrane</keyword>
<keyword evidence="5 7" id="KW-1133">Transmembrane helix</keyword>
<dbReference type="STRING" id="1297617.IB211_00013c"/>
<evidence type="ECO:0000256" key="7">
    <source>
        <dbReference type="SAM" id="Phobius"/>
    </source>
</evidence>
<name>A0A0S2VZB3_9FIRM</name>
<dbReference type="Gene3D" id="3.40.720.10">
    <property type="entry name" value="Alkaline Phosphatase, subunit A"/>
    <property type="match status" value="1"/>
</dbReference>
<keyword evidence="10" id="KW-1185">Reference proteome</keyword>
<feature type="transmembrane region" description="Helical" evidence="7">
    <location>
        <begin position="25"/>
        <end position="53"/>
    </location>
</feature>
<dbReference type="KEGG" id="ibu:IB211_00013c"/>
<keyword evidence="3" id="KW-1003">Cell membrane</keyword>
<dbReference type="Proteomes" id="UP000064844">
    <property type="component" value="Chromosome"/>
</dbReference>
<dbReference type="CDD" id="cd16015">
    <property type="entry name" value="LTA_synthase"/>
    <property type="match status" value="1"/>
</dbReference>
<dbReference type="AlphaFoldDB" id="A0A0S2VZB3"/>
<protein>
    <submittedName>
        <fullName evidence="9">Lipoteichoic acid synthase LtaS Type IIb</fullName>
    </submittedName>
</protein>
<accession>A0A0S2VZB3</accession>
<evidence type="ECO:0000313" key="10">
    <source>
        <dbReference type="Proteomes" id="UP000064844"/>
    </source>
</evidence>
<dbReference type="PANTHER" id="PTHR47371:SF3">
    <property type="entry name" value="PHOSPHOGLYCEROL TRANSFERASE I"/>
    <property type="match status" value="1"/>
</dbReference>
<feature type="transmembrane region" description="Helical" evidence="7">
    <location>
        <begin position="171"/>
        <end position="190"/>
    </location>
</feature>
<evidence type="ECO:0000256" key="4">
    <source>
        <dbReference type="ARBA" id="ARBA00022692"/>
    </source>
</evidence>
<dbReference type="PANTHER" id="PTHR47371">
    <property type="entry name" value="LIPOTEICHOIC ACID SYNTHASE"/>
    <property type="match status" value="1"/>
</dbReference>
<dbReference type="EMBL" id="CP011307">
    <property type="protein sequence ID" value="ALP92409.1"/>
    <property type="molecule type" value="Genomic_DNA"/>
</dbReference>
<evidence type="ECO:0000256" key="1">
    <source>
        <dbReference type="ARBA" id="ARBA00004651"/>
    </source>
</evidence>
<dbReference type="SUPFAM" id="SSF53649">
    <property type="entry name" value="Alkaline phosphatase-like"/>
    <property type="match status" value="1"/>
</dbReference>
<feature type="transmembrane region" description="Helical" evidence="7">
    <location>
        <begin position="65"/>
        <end position="87"/>
    </location>
</feature>
<keyword evidence="4 7" id="KW-0812">Transmembrane</keyword>
<feature type="transmembrane region" description="Helical" evidence="7">
    <location>
        <begin position="94"/>
        <end position="112"/>
    </location>
</feature>
<dbReference type="Pfam" id="PF00884">
    <property type="entry name" value="Sulfatase"/>
    <property type="match status" value="1"/>
</dbReference>
<evidence type="ECO:0000256" key="5">
    <source>
        <dbReference type="ARBA" id="ARBA00022989"/>
    </source>
</evidence>
<dbReference type="GO" id="GO:0005886">
    <property type="term" value="C:plasma membrane"/>
    <property type="evidence" value="ECO:0007669"/>
    <property type="project" value="UniProtKB-SubCell"/>
</dbReference>
<dbReference type="InterPro" id="IPR050448">
    <property type="entry name" value="OpgB/LTA_synthase_biosynth"/>
</dbReference>
<reference evidence="9 10" key="1">
    <citation type="journal article" date="2015" name="Nat. Commun.">
        <title>Production of butyrate from lysine and the Amadori product fructoselysine by a human gut commensal.</title>
        <authorList>
            <person name="Bui T.P."/>
            <person name="Ritari J."/>
            <person name="Boeren S."/>
            <person name="de Waard P."/>
            <person name="Plugge C.M."/>
            <person name="de Vos W.M."/>
        </authorList>
    </citation>
    <scope>NUCLEOTIDE SEQUENCE [LARGE SCALE GENOMIC DNA]</scope>
    <source>
        <strain evidence="9 10">AF211</strain>
    </source>
</reference>
<proteinExistence type="predicted"/>
<feature type="transmembrane region" description="Helical" evidence="7">
    <location>
        <begin position="137"/>
        <end position="159"/>
    </location>
</feature>
<evidence type="ECO:0000256" key="6">
    <source>
        <dbReference type="ARBA" id="ARBA00023136"/>
    </source>
</evidence>
<dbReference type="InterPro" id="IPR000917">
    <property type="entry name" value="Sulfatase_N"/>
</dbReference>
<comment type="pathway">
    <text evidence="2">Cell wall biogenesis; lipoteichoic acid biosynthesis.</text>
</comment>
<evidence type="ECO:0000256" key="2">
    <source>
        <dbReference type="ARBA" id="ARBA00004936"/>
    </source>
</evidence>
<reference evidence="10" key="2">
    <citation type="submission" date="2015-04" db="EMBL/GenBank/DDBJ databases">
        <title>A butyrogenic pathway from the amino acid lysine in a human gut commensal.</title>
        <authorList>
            <person name="de Vos W.M."/>
            <person name="Bui N.T.P."/>
            <person name="Plugge C.M."/>
            <person name="Ritari J."/>
        </authorList>
    </citation>
    <scope>NUCLEOTIDE SEQUENCE [LARGE SCALE GENOMIC DNA]</scope>
    <source>
        <strain evidence="10">AF211</strain>
    </source>
</reference>
<feature type="domain" description="Sulfatase N-terminal" evidence="8">
    <location>
        <begin position="288"/>
        <end position="531"/>
    </location>
</feature>